<dbReference type="AlphaFoldDB" id="D5SJM4"/>
<dbReference type="CDD" id="cd00161">
    <property type="entry name" value="beta-trefoil_Ricin-like"/>
    <property type="match status" value="1"/>
</dbReference>
<evidence type="ECO:0000313" key="4">
    <source>
        <dbReference type="Proteomes" id="UP000002357"/>
    </source>
</evidence>
<keyword evidence="3" id="KW-0326">Glycosidase</keyword>
<dbReference type="Pfam" id="PF14200">
    <property type="entry name" value="RicinB_lectin_2"/>
    <property type="match status" value="1"/>
</dbReference>
<dbReference type="InterPro" id="IPR017946">
    <property type="entry name" value="PLC-like_Pdiesterase_TIM-brl"/>
</dbReference>
<dbReference type="InterPro" id="IPR035992">
    <property type="entry name" value="Ricin_B-like_lectins"/>
</dbReference>
<evidence type="ECO:0000256" key="1">
    <source>
        <dbReference type="SAM" id="SignalP"/>
    </source>
</evidence>
<dbReference type="PROSITE" id="PS50231">
    <property type="entry name" value="RICIN_B_LECTIN"/>
    <property type="match status" value="1"/>
</dbReference>
<protein>
    <submittedName>
        <fullName evidence="3">Glycoside hydrolase family protein</fullName>
        <ecNumber evidence="3">3.2.1.14</ecNumber>
    </submittedName>
</protein>
<feature type="chain" id="PRO_5039043442" evidence="1">
    <location>
        <begin position="28"/>
        <end position="1089"/>
    </location>
</feature>
<organism evidence="3 4">
    <name type="scientific">Streptomyces clavuligerus</name>
    <dbReference type="NCBI Taxonomy" id="1901"/>
    <lineage>
        <taxon>Bacteria</taxon>
        <taxon>Bacillati</taxon>
        <taxon>Actinomycetota</taxon>
        <taxon>Actinomycetes</taxon>
        <taxon>Kitasatosporales</taxon>
        <taxon>Streptomycetaceae</taxon>
        <taxon>Streptomyces</taxon>
    </lineage>
</organism>
<dbReference type="CDD" id="cd08588">
    <property type="entry name" value="PI-PLCc_At5g67130_like"/>
    <property type="match status" value="1"/>
</dbReference>
<evidence type="ECO:0000259" key="2">
    <source>
        <dbReference type="Pfam" id="PF14200"/>
    </source>
</evidence>
<gene>
    <name evidence="3" type="ORF">SCLAV_p0630</name>
</gene>
<keyword evidence="1" id="KW-0732">Signal</keyword>
<reference evidence="3 4" key="1">
    <citation type="journal article" date="2010" name="Genome Biol. Evol.">
        <title>The sequence of a 1.8-mb bacterial linear plasmid reveals a rich evolutionary reservoir of secondary metabolic pathways.</title>
        <authorList>
            <person name="Medema M.H."/>
            <person name="Trefzer A."/>
            <person name="Kovalchuk A."/>
            <person name="van den Berg M."/>
            <person name="Mueller U."/>
            <person name="Heijne W."/>
            <person name="Wu L."/>
            <person name="Alam M.T."/>
            <person name="Ronning C.M."/>
            <person name="Nierman W.C."/>
            <person name="Bovenberg R.A.L."/>
            <person name="Breitling R."/>
            <person name="Takano E."/>
        </authorList>
    </citation>
    <scope>NUCLEOTIDE SEQUENCE [LARGE SCALE GENOMIC DNA]</scope>
    <source>
        <strain evidence="4">ATCC 27064 / DSM 738 / JCM 4710 / NBRC 13307 / NCIMB 12785 / NRRL 3585 / VKM Ac-602</strain>
        <plasmid evidence="3">pSCL4</plasmid>
    </source>
</reference>
<dbReference type="GO" id="GO:0006629">
    <property type="term" value="P:lipid metabolic process"/>
    <property type="evidence" value="ECO:0007669"/>
    <property type="project" value="InterPro"/>
</dbReference>
<sequence>MHKRDRRFLRLVCVAMGALMIALSVTAVPGEARAAVGPPNRLGPVQLQNVMNGLAIDAEGEHMAEGQKILQYTYGARRGQQWWFEAASGSSYRLKSNVNGAYCIGLNGTLAVLKKCEAEETTWEFDEVAADQYLVKAPGSERYLIAPTELGGSSNRGGQLTLGTREEAHKGRGRWYLTDLRLEAFMPPQDPRLDQVTFLTTHNAFNNPKDGFPLAVNQSNSMAQQLSDGVRGLMLDIHERDGAVLMCHGTCEIGSKPLKDGLRDVVAFLETNKNAVVTIFMEDYAKDREKLAQQFVDVPGLLDLVFNPAAQEVMSKGWPRLSEMRAKNKRLLIFSDHGDLTRAGVVGSRPWTVENYWSLGHDGRNWDCYSRWDGTPLTHREPSFSPLFVMNQFRSIPESLNAPFDNGDKLVDRAVNFCGPAARKMPNYVSIDFYELGDNLRAVDTINRYRYVERAETLAPSVPSSALLTSENRRGALPGLPDWSGAGYRGGGPLPGNQQISADAACRVTPEELDRAYGVRPNDSADDSAGLQRAIDDIRADCSGTAGFDRNSLISLPAGRIDISKQISVDASHLVIRGQGSDPAGGTRIVFRPDADTRYDTLTADGSRWDQDTMTAGTAPDQAKGGWVWPGRGLFRVQTREVAPRYADDWKAAPANRKDLYEGSVNQHWASGMKLRGSTADPGYAAKEGGRVVPLDPKASIALFQPGQHVWVGAANSRKFYELQTATATDRYENLHMRQQVFRVASVDTAQRTVTLDKPLEFDLPVDSTSDGSAPIGDSAYPSKVMPLKMVVGVGFENFSFTQDMTGVPAAGGGTHHLNPAQAKNNYGNLAPEYALHGLVFKWAADSWARGVRADMTGSHPIVTEVAKNLQFEGNHLDGAWNKGKGGNGYFRGSRVWDSLYAQNTTRNLRHFTFQWSASNNVVYGNDFDSDLNLHGGWERRNLFENNTVRVPYEHRSGHCTARCGGEGGDTESGTWYPIWWAAGEKAVKWAGASGPQNVFHRNVLAKQLTPGGPYVDYLPYGKPGTGPQPVYQFGSGAADPGTFRHLTRGGKPIADWNGHELADYLTGDAGVNASRTEAGPSLFLKSVP</sequence>
<keyword evidence="4" id="KW-1185">Reference proteome</keyword>
<feature type="domain" description="Ricin B lectin" evidence="2">
    <location>
        <begin position="43"/>
        <end position="107"/>
    </location>
</feature>
<accession>D5SJM4</accession>
<dbReference type="GO" id="GO:0008843">
    <property type="term" value="F:endochitinase activity"/>
    <property type="evidence" value="ECO:0007669"/>
    <property type="project" value="UniProtKB-EC"/>
</dbReference>
<dbReference type="Proteomes" id="UP000002357">
    <property type="component" value="Plasmid pSCL4"/>
</dbReference>
<dbReference type="EC" id="3.2.1.14" evidence="3"/>
<keyword evidence="3" id="KW-0614">Plasmid</keyword>
<keyword evidence="3" id="KW-0378">Hydrolase</keyword>
<dbReference type="InterPro" id="IPR012334">
    <property type="entry name" value="Pectin_lyas_fold"/>
</dbReference>
<dbReference type="InterPro" id="IPR000772">
    <property type="entry name" value="Ricin_B_lectin"/>
</dbReference>
<dbReference type="Gene3D" id="2.80.10.50">
    <property type="match status" value="1"/>
</dbReference>
<name>D5SJM4_STRCL</name>
<dbReference type="PROSITE" id="PS50007">
    <property type="entry name" value="PIPLC_X_DOMAIN"/>
    <property type="match status" value="1"/>
</dbReference>
<dbReference type="GeneID" id="93733757"/>
<dbReference type="Gene3D" id="3.20.20.190">
    <property type="entry name" value="Phosphatidylinositol (PI) phosphodiesterase"/>
    <property type="match status" value="1"/>
</dbReference>
<dbReference type="SUPFAM" id="SSF50370">
    <property type="entry name" value="Ricin B-like lectins"/>
    <property type="match status" value="1"/>
</dbReference>
<dbReference type="InterPro" id="IPR011050">
    <property type="entry name" value="Pectin_lyase_fold/virulence"/>
</dbReference>
<dbReference type="Pfam" id="PF26178">
    <property type="entry name" value="PI-PLC_cat"/>
    <property type="match status" value="1"/>
</dbReference>
<dbReference type="PANTHER" id="PTHR13593">
    <property type="match status" value="1"/>
</dbReference>
<dbReference type="GO" id="GO:0008081">
    <property type="term" value="F:phosphoric diester hydrolase activity"/>
    <property type="evidence" value="ECO:0007669"/>
    <property type="project" value="InterPro"/>
</dbReference>
<feature type="signal peptide" evidence="1">
    <location>
        <begin position="1"/>
        <end position="27"/>
    </location>
</feature>
<proteinExistence type="predicted"/>
<dbReference type="SUPFAM" id="SSF51695">
    <property type="entry name" value="PLC-like phosphodiesterases"/>
    <property type="match status" value="1"/>
</dbReference>
<evidence type="ECO:0000313" key="3">
    <source>
        <dbReference type="EMBL" id="EFG04117.2"/>
    </source>
</evidence>
<geneLocation type="plasmid" evidence="3 4">
    <name>pSCL4</name>
</geneLocation>
<dbReference type="Gene3D" id="2.160.20.10">
    <property type="entry name" value="Single-stranded right-handed beta-helix, Pectin lyase-like"/>
    <property type="match status" value="1"/>
</dbReference>
<dbReference type="InterPro" id="IPR051057">
    <property type="entry name" value="PI-PLC_domain"/>
</dbReference>
<dbReference type="eggNOG" id="COG5434">
    <property type="taxonomic scope" value="Bacteria"/>
</dbReference>
<dbReference type="RefSeq" id="WP_003963198.1">
    <property type="nucleotide sequence ID" value="NZ_CM000914.1"/>
</dbReference>
<dbReference type="SUPFAM" id="SSF51126">
    <property type="entry name" value="Pectin lyase-like"/>
    <property type="match status" value="2"/>
</dbReference>
<dbReference type="PANTHER" id="PTHR13593:SF140">
    <property type="entry name" value="PLC-LIKE PHOSPHODIESTERASE"/>
    <property type="match status" value="1"/>
</dbReference>
<dbReference type="OrthoDB" id="3882626at2"/>
<dbReference type="EMBL" id="CM000914">
    <property type="protein sequence ID" value="EFG04117.2"/>
    <property type="molecule type" value="Genomic_DNA"/>
</dbReference>
<dbReference type="eggNOG" id="COG3325">
    <property type="taxonomic scope" value="Bacteria"/>
</dbReference>